<evidence type="ECO:0000256" key="1">
    <source>
        <dbReference type="SAM" id="MobiDB-lite"/>
    </source>
</evidence>
<reference evidence="2" key="2">
    <citation type="submission" date="2023-06" db="EMBL/GenBank/DDBJ databases">
        <authorList>
            <consortium name="Lawrence Berkeley National Laboratory"/>
            <person name="Haridas S."/>
            <person name="Hensen N."/>
            <person name="Bonometti L."/>
            <person name="Westerberg I."/>
            <person name="Brannstrom I.O."/>
            <person name="Guillou S."/>
            <person name="Cros-Aarteil S."/>
            <person name="Calhoun S."/>
            <person name="Kuo A."/>
            <person name="Mondo S."/>
            <person name="Pangilinan J."/>
            <person name="Riley R."/>
            <person name="Labutti K."/>
            <person name="Andreopoulos B."/>
            <person name="Lipzen A."/>
            <person name="Chen C."/>
            <person name="Yanf M."/>
            <person name="Daum C."/>
            <person name="Ng V."/>
            <person name="Clum A."/>
            <person name="Steindorff A."/>
            <person name="Ohm R."/>
            <person name="Martin F."/>
            <person name="Silar P."/>
            <person name="Natvig D."/>
            <person name="Lalanne C."/>
            <person name="Gautier V."/>
            <person name="Ament-Velasquez S.L."/>
            <person name="Kruys A."/>
            <person name="Hutchinson M.I."/>
            <person name="Powell A.J."/>
            <person name="Barry K."/>
            <person name="Miller A.N."/>
            <person name="Grigoriev I.V."/>
            <person name="Debuchy R."/>
            <person name="Gladieux P."/>
            <person name="Thoren M.H."/>
            <person name="Johannesson H."/>
        </authorList>
    </citation>
    <scope>NUCLEOTIDE SEQUENCE</scope>
    <source>
        <strain evidence="2">CBS 955.72</strain>
    </source>
</reference>
<evidence type="ECO:0000313" key="2">
    <source>
        <dbReference type="EMBL" id="KAK3356346.1"/>
    </source>
</evidence>
<evidence type="ECO:0000313" key="3">
    <source>
        <dbReference type="Proteomes" id="UP001275084"/>
    </source>
</evidence>
<dbReference type="EMBL" id="JAUIQD010000003">
    <property type="protein sequence ID" value="KAK3356346.1"/>
    <property type="molecule type" value="Genomic_DNA"/>
</dbReference>
<feature type="region of interest" description="Disordered" evidence="1">
    <location>
        <begin position="141"/>
        <end position="170"/>
    </location>
</feature>
<gene>
    <name evidence="2" type="ORF">B0T25DRAFT_134682</name>
</gene>
<reference evidence="2" key="1">
    <citation type="journal article" date="2023" name="Mol. Phylogenet. Evol.">
        <title>Genome-scale phylogeny and comparative genomics of the fungal order Sordariales.</title>
        <authorList>
            <person name="Hensen N."/>
            <person name="Bonometti L."/>
            <person name="Westerberg I."/>
            <person name="Brannstrom I.O."/>
            <person name="Guillou S."/>
            <person name="Cros-Aarteil S."/>
            <person name="Calhoun S."/>
            <person name="Haridas S."/>
            <person name="Kuo A."/>
            <person name="Mondo S."/>
            <person name="Pangilinan J."/>
            <person name="Riley R."/>
            <person name="LaButti K."/>
            <person name="Andreopoulos B."/>
            <person name="Lipzen A."/>
            <person name="Chen C."/>
            <person name="Yan M."/>
            <person name="Daum C."/>
            <person name="Ng V."/>
            <person name="Clum A."/>
            <person name="Steindorff A."/>
            <person name="Ohm R.A."/>
            <person name="Martin F."/>
            <person name="Silar P."/>
            <person name="Natvig D.O."/>
            <person name="Lalanne C."/>
            <person name="Gautier V."/>
            <person name="Ament-Velasquez S.L."/>
            <person name="Kruys A."/>
            <person name="Hutchinson M.I."/>
            <person name="Powell A.J."/>
            <person name="Barry K."/>
            <person name="Miller A.N."/>
            <person name="Grigoriev I.V."/>
            <person name="Debuchy R."/>
            <person name="Gladieux P."/>
            <person name="Hiltunen Thoren M."/>
            <person name="Johannesson H."/>
        </authorList>
    </citation>
    <scope>NUCLEOTIDE SEQUENCE</scope>
    <source>
        <strain evidence="2">CBS 955.72</strain>
    </source>
</reference>
<feature type="compositionally biased region" description="Polar residues" evidence="1">
    <location>
        <begin position="142"/>
        <end position="170"/>
    </location>
</feature>
<comment type="caution">
    <text evidence="2">The sequence shown here is derived from an EMBL/GenBank/DDBJ whole genome shotgun (WGS) entry which is preliminary data.</text>
</comment>
<organism evidence="2 3">
    <name type="scientific">Lasiosphaeria hispida</name>
    <dbReference type="NCBI Taxonomy" id="260671"/>
    <lineage>
        <taxon>Eukaryota</taxon>
        <taxon>Fungi</taxon>
        <taxon>Dikarya</taxon>
        <taxon>Ascomycota</taxon>
        <taxon>Pezizomycotina</taxon>
        <taxon>Sordariomycetes</taxon>
        <taxon>Sordariomycetidae</taxon>
        <taxon>Sordariales</taxon>
        <taxon>Lasiosphaeriaceae</taxon>
        <taxon>Lasiosphaeria</taxon>
    </lineage>
</organism>
<dbReference type="Proteomes" id="UP001275084">
    <property type="component" value="Unassembled WGS sequence"/>
</dbReference>
<dbReference type="AlphaFoldDB" id="A0AAJ0HK19"/>
<name>A0AAJ0HK19_9PEZI</name>
<protein>
    <submittedName>
        <fullName evidence="2">Uncharacterized protein</fullName>
    </submittedName>
</protein>
<keyword evidence="3" id="KW-1185">Reference proteome</keyword>
<sequence length="170" mass="18702">MASDKVDKYFKCTETKHITCCSSCKYATCAIGCDRSPNCKDGRGTITMDKCPRFEFSLPALSADPIPNTTYALTDSKAFFTDLASTWGIDEAWVQFSKRHMRTNNGCQYAGKDVLDCIAKNDNFFHNYPLPNNDKIAVHNPKMSSGTRSPRPLTCSSGSRSSGILATLTS</sequence>
<proteinExistence type="predicted"/>
<accession>A0AAJ0HK19</accession>